<name>A0A6P1T585_9RHOB</name>
<evidence type="ECO:0000313" key="1">
    <source>
        <dbReference type="EMBL" id="QHQ36439.1"/>
    </source>
</evidence>
<gene>
    <name evidence="1" type="ORF">GO499_15275</name>
</gene>
<organism evidence="1 2">
    <name type="scientific">Algicella marina</name>
    <dbReference type="NCBI Taxonomy" id="2683284"/>
    <lineage>
        <taxon>Bacteria</taxon>
        <taxon>Pseudomonadati</taxon>
        <taxon>Pseudomonadota</taxon>
        <taxon>Alphaproteobacteria</taxon>
        <taxon>Rhodobacterales</taxon>
        <taxon>Paracoccaceae</taxon>
        <taxon>Algicella</taxon>
    </lineage>
</organism>
<dbReference type="Proteomes" id="UP000464495">
    <property type="component" value="Chromosome"/>
</dbReference>
<protein>
    <recommendedName>
        <fullName evidence="3">Flagellar protein FlgN</fullName>
    </recommendedName>
</protein>
<keyword evidence="2" id="KW-1185">Reference proteome</keyword>
<accession>A0A6P1T585</accession>
<evidence type="ECO:0008006" key="3">
    <source>
        <dbReference type="Google" id="ProtNLM"/>
    </source>
</evidence>
<reference evidence="1 2" key="1">
    <citation type="submission" date="2019-12" db="EMBL/GenBank/DDBJ databases">
        <title>Complete genome sequence of Algicella marina strain 9Alg 56(T) isolated from the red alga Tichocarpus crinitus.</title>
        <authorList>
            <person name="Kim S.-G."/>
            <person name="Nedashkovskaya O.I."/>
        </authorList>
    </citation>
    <scope>NUCLEOTIDE SEQUENCE [LARGE SCALE GENOMIC DNA]</scope>
    <source>
        <strain evidence="1 2">9Alg 56</strain>
    </source>
</reference>
<dbReference type="KEGG" id="amaq:GO499_15275"/>
<proteinExistence type="predicted"/>
<dbReference type="AlphaFoldDB" id="A0A6P1T585"/>
<dbReference type="EMBL" id="CP046620">
    <property type="protein sequence ID" value="QHQ36439.1"/>
    <property type="molecule type" value="Genomic_DNA"/>
</dbReference>
<dbReference type="RefSeq" id="WP_161862985.1">
    <property type="nucleotide sequence ID" value="NZ_CP046620.1"/>
</dbReference>
<evidence type="ECO:0000313" key="2">
    <source>
        <dbReference type="Proteomes" id="UP000464495"/>
    </source>
</evidence>
<sequence>MRLLGQFGPRAQLSRLRKLLGTQRQELRQGRLAALASGTQQLEALLDQIVELESKRSYRNDPAFTEALAECRIAAQSNLALLEASRAGLAAARKQLQDIETAGSQLSTYTGSGLKKNIIRTEPQVEKRS</sequence>